<gene>
    <name evidence="1" type="ORF">BIW11_03761</name>
</gene>
<proteinExistence type="predicted"/>
<dbReference type="EMBL" id="MNPL01011615">
    <property type="protein sequence ID" value="OQR72512.1"/>
    <property type="molecule type" value="Genomic_DNA"/>
</dbReference>
<accession>A0A1V9XGM7</accession>
<dbReference type="Proteomes" id="UP000192247">
    <property type="component" value="Unassembled WGS sequence"/>
</dbReference>
<reference evidence="1 2" key="1">
    <citation type="journal article" date="2017" name="Gigascience">
        <title>Draft genome of the honey bee ectoparasitic mite, Tropilaelaps mercedesae, is shaped by the parasitic life history.</title>
        <authorList>
            <person name="Dong X."/>
            <person name="Armstrong S.D."/>
            <person name="Xia D."/>
            <person name="Makepeace B.L."/>
            <person name="Darby A.C."/>
            <person name="Kadowaki T."/>
        </authorList>
    </citation>
    <scope>NUCLEOTIDE SEQUENCE [LARGE SCALE GENOMIC DNA]</scope>
    <source>
        <strain evidence="1">Wuxi-XJTLU</strain>
    </source>
</reference>
<name>A0A1V9XGM7_9ACAR</name>
<sequence>MPSQSISSSICYSPFQMDRGTDVKKIAIIEAHFHQKPYSF</sequence>
<comment type="caution">
    <text evidence="1">The sequence shown here is derived from an EMBL/GenBank/DDBJ whole genome shotgun (WGS) entry which is preliminary data.</text>
</comment>
<dbReference type="AlphaFoldDB" id="A0A1V9XGM7"/>
<organism evidence="1 2">
    <name type="scientific">Tropilaelaps mercedesae</name>
    <dbReference type="NCBI Taxonomy" id="418985"/>
    <lineage>
        <taxon>Eukaryota</taxon>
        <taxon>Metazoa</taxon>
        <taxon>Ecdysozoa</taxon>
        <taxon>Arthropoda</taxon>
        <taxon>Chelicerata</taxon>
        <taxon>Arachnida</taxon>
        <taxon>Acari</taxon>
        <taxon>Parasitiformes</taxon>
        <taxon>Mesostigmata</taxon>
        <taxon>Gamasina</taxon>
        <taxon>Dermanyssoidea</taxon>
        <taxon>Laelapidae</taxon>
        <taxon>Tropilaelaps</taxon>
    </lineage>
</organism>
<protein>
    <submittedName>
        <fullName evidence="1">Uncharacterized protein</fullName>
    </submittedName>
</protein>
<evidence type="ECO:0000313" key="1">
    <source>
        <dbReference type="EMBL" id="OQR72512.1"/>
    </source>
</evidence>
<dbReference type="InParanoid" id="A0A1V9XGM7"/>
<evidence type="ECO:0000313" key="2">
    <source>
        <dbReference type="Proteomes" id="UP000192247"/>
    </source>
</evidence>
<keyword evidence="2" id="KW-1185">Reference proteome</keyword>